<reference evidence="3 4" key="1">
    <citation type="journal article" date="2012" name="J. Virol.">
        <title>Complete Genome Sequence of Pectobacterium carotovorum subsp. carotovorum Bacteriophage My1.</title>
        <authorList>
            <person name="Lee D.H."/>
            <person name="Lee J.H."/>
            <person name="Shin H."/>
            <person name="Ji S."/>
            <person name="Roh E."/>
            <person name="Jung K."/>
            <person name="Ryu S."/>
            <person name="Choi J."/>
            <person name="Heu S."/>
        </authorList>
    </citation>
    <scope>NUCLEOTIDE SEQUENCE [LARGE SCALE GENOMIC DNA]</scope>
</reference>
<dbReference type="Proteomes" id="UP000006280">
    <property type="component" value="Segment"/>
</dbReference>
<keyword evidence="3" id="KW-0067">ATP-binding</keyword>
<dbReference type="GO" id="GO:0005524">
    <property type="term" value="F:ATP binding"/>
    <property type="evidence" value="ECO:0007669"/>
    <property type="project" value="InterPro"/>
</dbReference>
<protein>
    <submittedName>
        <fullName evidence="3">Putative DNA helicase</fullName>
    </submittedName>
</protein>
<organism evidence="3 4">
    <name type="scientific">Pectobacterium phage My1</name>
    <dbReference type="NCBI Taxonomy" id="1204539"/>
    <lineage>
        <taxon>Viruses</taxon>
        <taxon>Duplodnaviria</taxon>
        <taxon>Heunggongvirae</taxon>
        <taxon>Uroviricota</taxon>
        <taxon>Caudoviricetes</taxon>
        <taxon>Demerecviridae</taxon>
        <taxon>Mccorquodalevirinae</taxon>
        <taxon>Myunavirus</taxon>
        <taxon>Myunavirus My1</taxon>
    </lineage>
</organism>
<feature type="domain" description="SF4 helicase" evidence="2">
    <location>
        <begin position="170"/>
        <end position="384"/>
    </location>
</feature>
<evidence type="ECO:0000256" key="1">
    <source>
        <dbReference type="SAM" id="MobiDB-lite"/>
    </source>
</evidence>
<gene>
    <name evidence="3" type="ORF">My1_114</name>
</gene>
<dbReference type="EMBL" id="JX195166">
    <property type="protein sequence ID" value="AFQ22273.1"/>
    <property type="molecule type" value="Genomic_DNA"/>
</dbReference>
<accession>J9QM82</accession>
<dbReference type="RefSeq" id="YP_006906366.1">
    <property type="nucleotide sequence ID" value="NC_018837.1"/>
</dbReference>
<dbReference type="Pfam" id="PF03796">
    <property type="entry name" value="DnaB_C"/>
    <property type="match status" value="1"/>
</dbReference>
<dbReference type="InterPro" id="IPR007694">
    <property type="entry name" value="DNA_helicase_DnaB-like_C"/>
</dbReference>
<evidence type="ECO:0000259" key="2">
    <source>
        <dbReference type="Pfam" id="PF03796"/>
    </source>
</evidence>
<dbReference type="SUPFAM" id="SSF52540">
    <property type="entry name" value="P-loop containing nucleoside triphosphate hydrolases"/>
    <property type="match status" value="1"/>
</dbReference>
<name>J9QM82_9CAUD</name>
<sequence>MINVQSVVLKMLLTTTHKDLALETFSTLHKDHFNDAFSSIYQAIQNYYTKHREMPTLDALVLDSTRNARLSQSLTVLKSTEIPDVDLEHAIEVLQTEYTQETFLKLLESDVLNDINYLDRGEILDRVAALHLKLEEKVGVSGKVFNANDIRLFSKEEDVQLNFIALGISNELDALLKGIGRGETLLIGGWRGTGKSIICSNAQVNQYNNGDIAPYLSIEMNEVEVFRRNLAIMAGVSALGIRNNSLEGADLIKLARARAGMFNGGIDLLNEYLRKYTLNKMGDYFDLESQLMKEYELHTPMIIIHDPELSTATIDVELNKLRSKYGDKLTMCILDYLNQTRLPNTTMLDAYDWKQQMVVSSTFKSLCQKYDVAGLAPFQIDKDGRARLSQGILDSCDMAANLNAAKAENGFGGIMLNFVKTRSSDAGIFIPEIDWTSLRINGATNLSVQDLESGNAQFVIPLETPKKPKKSAAKADSSGEETRDL</sequence>
<dbReference type="GO" id="GO:0003678">
    <property type="term" value="F:DNA helicase activity"/>
    <property type="evidence" value="ECO:0007669"/>
    <property type="project" value="InterPro"/>
</dbReference>
<keyword evidence="3" id="KW-0347">Helicase</keyword>
<dbReference type="OrthoDB" id="4593at10239"/>
<feature type="region of interest" description="Disordered" evidence="1">
    <location>
        <begin position="462"/>
        <end position="485"/>
    </location>
</feature>
<keyword evidence="3" id="KW-0547">Nucleotide-binding</keyword>
<dbReference type="Gene3D" id="3.40.50.300">
    <property type="entry name" value="P-loop containing nucleotide triphosphate hydrolases"/>
    <property type="match status" value="1"/>
</dbReference>
<dbReference type="GO" id="GO:0006260">
    <property type="term" value="P:DNA replication"/>
    <property type="evidence" value="ECO:0007669"/>
    <property type="project" value="InterPro"/>
</dbReference>
<keyword evidence="3" id="KW-0378">Hydrolase</keyword>
<dbReference type="InterPro" id="IPR027417">
    <property type="entry name" value="P-loop_NTPase"/>
</dbReference>
<evidence type="ECO:0000313" key="4">
    <source>
        <dbReference type="Proteomes" id="UP000006280"/>
    </source>
</evidence>
<keyword evidence="4" id="KW-1185">Reference proteome</keyword>
<evidence type="ECO:0000313" key="3">
    <source>
        <dbReference type="EMBL" id="AFQ22273.1"/>
    </source>
</evidence>
<proteinExistence type="predicted"/>
<dbReference type="KEGG" id="vg:13826816"/>
<dbReference type="GeneID" id="13826816"/>